<organism evidence="4 5">
    <name type="scientific">Tieghemiomyces parasiticus</name>
    <dbReference type="NCBI Taxonomy" id="78921"/>
    <lineage>
        <taxon>Eukaryota</taxon>
        <taxon>Fungi</taxon>
        <taxon>Fungi incertae sedis</taxon>
        <taxon>Zoopagomycota</taxon>
        <taxon>Kickxellomycotina</taxon>
        <taxon>Dimargaritomycetes</taxon>
        <taxon>Dimargaritales</taxon>
        <taxon>Dimargaritaceae</taxon>
        <taxon>Tieghemiomyces</taxon>
    </lineage>
</organism>
<dbReference type="Pfam" id="PF00566">
    <property type="entry name" value="RabGAP-TBC"/>
    <property type="match status" value="2"/>
</dbReference>
<keyword evidence="1" id="KW-0343">GTPase activation</keyword>
<dbReference type="PANTHER" id="PTHR22957">
    <property type="entry name" value="TBC1 DOMAIN FAMILY MEMBER GTPASE-ACTIVATING PROTEIN"/>
    <property type="match status" value="1"/>
</dbReference>
<dbReference type="AlphaFoldDB" id="A0A9W8A2A1"/>
<protein>
    <recommendedName>
        <fullName evidence="3">Rab-GAP TBC domain-containing protein</fullName>
    </recommendedName>
</protein>
<dbReference type="InterPro" id="IPR000195">
    <property type="entry name" value="Rab-GAP-TBC_dom"/>
</dbReference>
<dbReference type="FunFam" id="1.10.472.80:FF:000038">
    <property type="entry name" value="TBC1 domain family member 5"/>
    <property type="match status" value="1"/>
</dbReference>
<dbReference type="Gene3D" id="1.10.8.270">
    <property type="entry name" value="putative rabgap domain of human tbc1 domain family member 14 like domains"/>
    <property type="match status" value="1"/>
</dbReference>
<dbReference type="FunFam" id="1.10.8.270:FF:000031">
    <property type="entry name" value="TBC1 domain family member 5"/>
    <property type="match status" value="1"/>
</dbReference>
<proteinExistence type="predicted"/>
<dbReference type="SUPFAM" id="SSF47923">
    <property type="entry name" value="Ypt/Rab-GAP domain of gyp1p"/>
    <property type="match status" value="2"/>
</dbReference>
<evidence type="ECO:0000313" key="5">
    <source>
        <dbReference type="Proteomes" id="UP001150569"/>
    </source>
</evidence>
<evidence type="ECO:0000313" key="4">
    <source>
        <dbReference type="EMBL" id="KAJ1921303.1"/>
    </source>
</evidence>
<comment type="caution">
    <text evidence="4">The sequence shown here is derived from an EMBL/GenBank/DDBJ whole genome shotgun (WGS) entry which is preliminary data.</text>
</comment>
<name>A0A9W8A2A1_9FUNG</name>
<evidence type="ECO:0000256" key="1">
    <source>
        <dbReference type="ARBA" id="ARBA00022468"/>
    </source>
</evidence>
<evidence type="ECO:0000259" key="3">
    <source>
        <dbReference type="PROSITE" id="PS50086"/>
    </source>
</evidence>
<keyword evidence="5" id="KW-1185">Reference proteome</keyword>
<dbReference type="PANTHER" id="PTHR22957:SF337">
    <property type="entry name" value="TBC1 DOMAIN FAMILY MEMBER 5"/>
    <property type="match status" value="1"/>
</dbReference>
<dbReference type="InterPro" id="IPR035969">
    <property type="entry name" value="Rab-GAP_TBC_sf"/>
</dbReference>
<sequence>MSLTTLREQGLATPLAERHLRSISWKLYLEYLPGLSDVGVLWPEALHKERTHYQRLYDRYVTEPSRQLNPATEPDRDRPRSASPDVDLRVYNPLSLAEDSPWQLYFQDTELRSTIRKDVERTFPDQPCFARPEARTALTDILFVYCKLHPDTSYRQGMHELLAPLWKTVWEESVALTEDNLDTTTDAIETAVFQALDANYVQHDAFALFTRIMRVARSWFEISEVATNATANLRTRNPGSASGARSPPVSDSLRHLKINELSRATPILAKCNNVFFQLLKRVDPSLFTHLEQLEIEPQLFGIRWIRLLWGREFPFDDLHSLWTALFADDPNLGAVDWVCVAMLLRVRRTLLNGDYAVCLQTLMRYPAIMGPAFAPALATPFPPFPHLPNLQLTGLAPTQFLFQQAIYLRSHFHAAAGQLVAAQNDALLGIETVNEPLPPVETYVTSPSLPAHPINSRSFPSPRTGTDAGSPVPVAWEAHSAGSIPPVATPTTTSRSTTTMVARRASTSQSAVSDSRLGPPAAAILEQCEAWLHQLVTAAPTALDTSHLDTVLPLVMETLRYTRQILQNDPATVGRGAGSATPSQLLRHLPEHLGNLAASLGIPNQAEAAPAAALTQTHKPVADQVAEAFERTIRTPLSSPFTASPAGSAMASARSVPLAPAMRSHLVTKTAHKANLPTHSVSSHPTGQRKSWTRPSDPVRAMSPTSTNAKGDRIRDPLGAIF</sequence>
<dbReference type="GO" id="GO:0005096">
    <property type="term" value="F:GTPase activator activity"/>
    <property type="evidence" value="ECO:0007669"/>
    <property type="project" value="UniProtKB-KW"/>
</dbReference>
<dbReference type="OrthoDB" id="27140at2759"/>
<feature type="compositionally biased region" description="Polar residues" evidence="2">
    <location>
        <begin position="677"/>
        <end position="694"/>
    </location>
</feature>
<accession>A0A9W8A2A1</accession>
<feature type="domain" description="Rab-GAP TBC" evidence="3">
    <location>
        <begin position="15"/>
        <end position="329"/>
    </location>
</feature>
<feature type="region of interest" description="Disordered" evidence="2">
    <location>
        <begin position="673"/>
        <end position="722"/>
    </location>
</feature>
<dbReference type="SMART" id="SM00164">
    <property type="entry name" value="TBC"/>
    <property type="match status" value="1"/>
</dbReference>
<dbReference type="PROSITE" id="PS50086">
    <property type="entry name" value="TBC_RABGAP"/>
    <property type="match status" value="1"/>
</dbReference>
<dbReference type="Proteomes" id="UP001150569">
    <property type="component" value="Unassembled WGS sequence"/>
</dbReference>
<dbReference type="Gene3D" id="1.10.472.80">
    <property type="entry name" value="Ypt/Rab-GAP domain of gyp1p, domain 3"/>
    <property type="match status" value="1"/>
</dbReference>
<reference evidence="4" key="1">
    <citation type="submission" date="2022-07" db="EMBL/GenBank/DDBJ databases">
        <title>Phylogenomic reconstructions and comparative analyses of Kickxellomycotina fungi.</title>
        <authorList>
            <person name="Reynolds N.K."/>
            <person name="Stajich J.E."/>
            <person name="Barry K."/>
            <person name="Grigoriev I.V."/>
            <person name="Crous P."/>
            <person name="Smith M.E."/>
        </authorList>
    </citation>
    <scope>NUCLEOTIDE SEQUENCE</scope>
    <source>
        <strain evidence="4">RSA 861</strain>
    </source>
</reference>
<evidence type="ECO:0000256" key="2">
    <source>
        <dbReference type="SAM" id="MobiDB-lite"/>
    </source>
</evidence>
<dbReference type="EMBL" id="JANBPT010000422">
    <property type="protein sequence ID" value="KAJ1921303.1"/>
    <property type="molecule type" value="Genomic_DNA"/>
</dbReference>
<gene>
    <name evidence="4" type="ORF">IWQ60_006799</name>
</gene>
<feature type="region of interest" description="Disordered" evidence="2">
    <location>
        <begin position="64"/>
        <end position="86"/>
    </location>
</feature>